<dbReference type="PROSITE" id="PS50127">
    <property type="entry name" value="UBC_2"/>
    <property type="match status" value="1"/>
</dbReference>
<dbReference type="InterPro" id="IPR016135">
    <property type="entry name" value="UBQ-conjugating_enzyme/RWD"/>
</dbReference>
<evidence type="ECO:0000313" key="4">
    <source>
        <dbReference type="EMBL" id="CAF4280770.1"/>
    </source>
</evidence>
<name>A0A815Z9T9_9BILA</name>
<dbReference type="AlphaFoldDB" id="A0A815Z9T9"/>
<dbReference type="Proteomes" id="UP000681722">
    <property type="component" value="Unassembled WGS sequence"/>
</dbReference>
<dbReference type="SMART" id="SM00212">
    <property type="entry name" value="UBCc"/>
    <property type="match status" value="1"/>
</dbReference>
<accession>A0A815Z9T9</accession>
<evidence type="ECO:0000313" key="5">
    <source>
        <dbReference type="EMBL" id="CAF4448142.1"/>
    </source>
</evidence>
<evidence type="ECO:0000313" key="3">
    <source>
        <dbReference type="EMBL" id="CAF1580766.1"/>
    </source>
</evidence>
<comment type="caution">
    <text evidence="3">The sequence shown here is derived from an EMBL/GenBank/DDBJ whole genome shotgun (WGS) entry which is preliminary data.</text>
</comment>
<dbReference type="EMBL" id="CAJOBA010055132">
    <property type="protein sequence ID" value="CAF4280770.1"/>
    <property type="molecule type" value="Genomic_DNA"/>
</dbReference>
<dbReference type="Proteomes" id="UP000682733">
    <property type="component" value="Unassembled WGS sequence"/>
</dbReference>
<dbReference type="Gene3D" id="3.10.110.10">
    <property type="entry name" value="Ubiquitin Conjugating Enzyme"/>
    <property type="match status" value="1"/>
</dbReference>
<dbReference type="Pfam" id="PF00179">
    <property type="entry name" value="UQ_con"/>
    <property type="match status" value="1"/>
</dbReference>
<protein>
    <recommendedName>
        <fullName evidence="1">UBC core domain-containing protein</fullName>
    </recommendedName>
</protein>
<dbReference type="Proteomes" id="UP000677228">
    <property type="component" value="Unassembled WGS sequence"/>
</dbReference>
<dbReference type="EMBL" id="CAJNOQ010031569">
    <property type="protein sequence ID" value="CAF1580766.1"/>
    <property type="molecule type" value="Genomic_DNA"/>
</dbReference>
<keyword evidence="6" id="KW-1185">Reference proteome</keyword>
<evidence type="ECO:0000313" key="2">
    <source>
        <dbReference type="EMBL" id="CAF1491637.1"/>
    </source>
</evidence>
<evidence type="ECO:0000259" key="1">
    <source>
        <dbReference type="PROSITE" id="PS50127"/>
    </source>
</evidence>
<dbReference type="InterPro" id="IPR000608">
    <property type="entry name" value="UBC"/>
</dbReference>
<sequence>MSDYDPFYWEAIIFGPKETNYEDGQFLVAIHIPPAYPLKSPQFTFKTKIYHPNISLEGEICPLNNLRSTWYPLLTIEKILLNIYLILTTDINSDDPFNVEASNYFKNDRHKFDEIAREWTRKHAIQQEMRYKN</sequence>
<feature type="domain" description="UBC core" evidence="1">
    <location>
        <begin position="1"/>
        <end position="125"/>
    </location>
</feature>
<dbReference type="EMBL" id="CAJOBC010097530">
    <property type="protein sequence ID" value="CAF4448142.1"/>
    <property type="molecule type" value="Genomic_DNA"/>
</dbReference>
<reference evidence="3" key="1">
    <citation type="submission" date="2021-02" db="EMBL/GenBank/DDBJ databases">
        <authorList>
            <person name="Nowell W R."/>
        </authorList>
    </citation>
    <scope>NUCLEOTIDE SEQUENCE</scope>
</reference>
<dbReference type="EMBL" id="CAJNOK010033172">
    <property type="protein sequence ID" value="CAF1491637.1"/>
    <property type="molecule type" value="Genomic_DNA"/>
</dbReference>
<dbReference type="Proteomes" id="UP000663829">
    <property type="component" value="Unassembled WGS sequence"/>
</dbReference>
<dbReference type="OrthoDB" id="9978460at2759"/>
<proteinExistence type="predicted"/>
<dbReference type="PANTHER" id="PTHR24068">
    <property type="entry name" value="UBIQUITIN-CONJUGATING ENZYME E2"/>
    <property type="match status" value="1"/>
</dbReference>
<dbReference type="SUPFAM" id="SSF54495">
    <property type="entry name" value="UBC-like"/>
    <property type="match status" value="1"/>
</dbReference>
<evidence type="ECO:0000313" key="6">
    <source>
        <dbReference type="Proteomes" id="UP000663829"/>
    </source>
</evidence>
<organism evidence="3 6">
    <name type="scientific">Didymodactylos carnosus</name>
    <dbReference type="NCBI Taxonomy" id="1234261"/>
    <lineage>
        <taxon>Eukaryota</taxon>
        <taxon>Metazoa</taxon>
        <taxon>Spiralia</taxon>
        <taxon>Gnathifera</taxon>
        <taxon>Rotifera</taxon>
        <taxon>Eurotatoria</taxon>
        <taxon>Bdelloidea</taxon>
        <taxon>Philodinida</taxon>
        <taxon>Philodinidae</taxon>
        <taxon>Didymodactylos</taxon>
    </lineage>
</organism>
<gene>
    <name evidence="3" type="ORF">GPM918_LOCUS41071</name>
    <name evidence="2" type="ORF">OVA965_LOCUS36526</name>
    <name evidence="5" type="ORF">SRO942_LOCUS42080</name>
    <name evidence="4" type="ORF">TMI583_LOCUS37536</name>
</gene>